<proteinExistence type="predicted"/>
<reference evidence="12 13" key="1">
    <citation type="journal article" date="2012" name="BMC Genomics">
        <title>Comparative genomics of the white-rot fungi, Phanerochaete carnosa and P. chrysosporium, to elucidate the genetic basis of the distinct wood types they colonize.</title>
        <authorList>
            <person name="Suzuki H."/>
            <person name="MacDonald J."/>
            <person name="Syed K."/>
            <person name="Salamov A."/>
            <person name="Hori C."/>
            <person name="Aerts A."/>
            <person name="Henrissat B."/>
            <person name="Wiebenga A."/>
            <person name="vanKuyk P.A."/>
            <person name="Barry K."/>
            <person name="Lindquist E."/>
            <person name="LaButti K."/>
            <person name="Lapidus A."/>
            <person name="Lucas S."/>
            <person name="Coutinho P."/>
            <person name="Gong Y."/>
            <person name="Samejima M."/>
            <person name="Mahadevan R."/>
            <person name="Abou-Zaid M."/>
            <person name="de Vries R.P."/>
            <person name="Igarashi K."/>
            <person name="Yadav J.S."/>
            <person name="Grigoriev I.V."/>
            <person name="Master E.R."/>
        </authorList>
    </citation>
    <scope>NUCLEOTIDE SEQUENCE [LARGE SCALE GENOMIC DNA]</scope>
    <source>
        <strain evidence="12 13">HHB-10118-sp</strain>
    </source>
</reference>
<dbReference type="Proteomes" id="UP000008370">
    <property type="component" value="Unassembled WGS sequence"/>
</dbReference>
<evidence type="ECO:0000256" key="10">
    <source>
        <dbReference type="ARBA" id="ARBA00023136"/>
    </source>
</evidence>
<dbReference type="GO" id="GO:0015031">
    <property type="term" value="P:protein transport"/>
    <property type="evidence" value="ECO:0007669"/>
    <property type="project" value="UniProtKB-KW"/>
</dbReference>
<evidence type="ECO:0000313" key="12">
    <source>
        <dbReference type="EMBL" id="EKM59434.1"/>
    </source>
</evidence>
<keyword evidence="7" id="KW-0931">ER-Golgi transport</keyword>
<evidence type="ECO:0000256" key="7">
    <source>
        <dbReference type="ARBA" id="ARBA00022892"/>
    </source>
</evidence>
<dbReference type="GO" id="GO:0003400">
    <property type="term" value="P:regulation of COPII vesicle coating"/>
    <property type="evidence" value="ECO:0007669"/>
    <property type="project" value="TreeGrafter"/>
</dbReference>
<evidence type="ECO:0000256" key="2">
    <source>
        <dbReference type="ARBA" id="ARBA00022448"/>
    </source>
</evidence>
<dbReference type="FunCoup" id="K5WJX4">
    <property type="interactions" value="64"/>
</dbReference>
<name>K5WJX4_PHACS</name>
<dbReference type="InterPro" id="IPR001680">
    <property type="entry name" value="WD40_rpt"/>
</dbReference>
<keyword evidence="2" id="KW-0813">Transport</keyword>
<dbReference type="OrthoDB" id="2013972at2759"/>
<dbReference type="InterPro" id="IPR045260">
    <property type="entry name" value="Sec12-like"/>
</dbReference>
<comment type="subcellular location">
    <subcellularLocation>
        <location evidence="1">Endoplasmic reticulum membrane</location>
        <topology evidence="1">Single-pass type II membrane protein</topology>
    </subcellularLocation>
</comment>
<keyword evidence="13" id="KW-1185">Reference proteome</keyword>
<dbReference type="GO" id="GO:0005085">
    <property type="term" value="F:guanyl-nucleotide exchange factor activity"/>
    <property type="evidence" value="ECO:0007669"/>
    <property type="project" value="InterPro"/>
</dbReference>
<dbReference type="RefSeq" id="XP_007391995.1">
    <property type="nucleotide sequence ID" value="XM_007391933.1"/>
</dbReference>
<keyword evidence="3" id="KW-0853">WD repeat</keyword>
<dbReference type="InterPro" id="IPR011047">
    <property type="entry name" value="Quinoprotein_ADH-like_sf"/>
</dbReference>
<accession>K5WJX4</accession>
<dbReference type="SUPFAM" id="SSF50998">
    <property type="entry name" value="Quinoprotein alcohol dehydrogenase-like"/>
    <property type="match status" value="1"/>
</dbReference>
<dbReference type="InterPro" id="IPR015943">
    <property type="entry name" value="WD40/YVTN_repeat-like_dom_sf"/>
</dbReference>
<evidence type="ECO:0000256" key="9">
    <source>
        <dbReference type="ARBA" id="ARBA00022989"/>
    </source>
</evidence>
<dbReference type="STRING" id="650164.K5WJX4"/>
<keyword evidence="10 11" id="KW-0472">Membrane</keyword>
<evidence type="ECO:0000313" key="13">
    <source>
        <dbReference type="Proteomes" id="UP000008370"/>
    </source>
</evidence>
<dbReference type="InParanoid" id="K5WJX4"/>
<keyword evidence="6" id="KW-0256">Endoplasmic reticulum</keyword>
<organism evidence="12 13">
    <name type="scientific">Phanerochaete carnosa (strain HHB-10118-sp)</name>
    <name type="common">White-rot fungus</name>
    <name type="synonym">Peniophora carnosa</name>
    <dbReference type="NCBI Taxonomy" id="650164"/>
    <lineage>
        <taxon>Eukaryota</taxon>
        <taxon>Fungi</taxon>
        <taxon>Dikarya</taxon>
        <taxon>Basidiomycota</taxon>
        <taxon>Agaricomycotina</taxon>
        <taxon>Agaricomycetes</taxon>
        <taxon>Polyporales</taxon>
        <taxon>Phanerochaetaceae</taxon>
        <taxon>Phanerochaete</taxon>
    </lineage>
</organism>
<dbReference type="Pfam" id="PF00400">
    <property type="entry name" value="WD40"/>
    <property type="match status" value="1"/>
</dbReference>
<gene>
    <name evidence="12" type="ORF">PHACADRAFT_249924</name>
</gene>
<evidence type="ECO:0000256" key="8">
    <source>
        <dbReference type="ARBA" id="ARBA00022927"/>
    </source>
</evidence>
<dbReference type="GeneID" id="18914788"/>
<evidence type="ECO:0000256" key="1">
    <source>
        <dbReference type="ARBA" id="ARBA00004648"/>
    </source>
</evidence>
<dbReference type="HOGENOM" id="CLU_037666_0_0_1"/>
<dbReference type="GO" id="GO:0005789">
    <property type="term" value="C:endoplasmic reticulum membrane"/>
    <property type="evidence" value="ECO:0007669"/>
    <property type="project" value="UniProtKB-SubCell"/>
</dbReference>
<keyword evidence="5" id="KW-0677">Repeat</keyword>
<dbReference type="AlphaFoldDB" id="K5WJX4"/>
<evidence type="ECO:0000256" key="6">
    <source>
        <dbReference type="ARBA" id="ARBA00022824"/>
    </source>
</evidence>
<protein>
    <submittedName>
        <fullName evidence="12">Uncharacterized protein</fullName>
    </submittedName>
</protein>
<evidence type="ECO:0000256" key="4">
    <source>
        <dbReference type="ARBA" id="ARBA00022692"/>
    </source>
</evidence>
<dbReference type="Gene3D" id="2.130.10.10">
    <property type="entry name" value="YVTN repeat-like/Quinoprotein amine dehydrogenase"/>
    <property type="match status" value="1"/>
</dbReference>
<evidence type="ECO:0000256" key="11">
    <source>
        <dbReference type="SAM" id="Phobius"/>
    </source>
</evidence>
<keyword evidence="9 11" id="KW-1133">Transmembrane helix</keyword>
<evidence type="ECO:0000256" key="3">
    <source>
        <dbReference type="ARBA" id="ARBA00022574"/>
    </source>
</evidence>
<dbReference type="KEGG" id="pco:PHACADRAFT_249924"/>
<feature type="transmembrane region" description="Helical" evidence="11">
    <location>
        <begin position="369"/>
        <end position="388"/>
    </location>
</feature>
<dbReference type="EMBL" id="JH930469">
    <property type="protein sequence ID" value="EKM59434.1"/>
    <property type="molecule type" value="Genomic_DNA"/>
</dbReference>
<dbReference type="GO" id="GO:0006888">
    <property type="term" value="P:endoplasmic reticulum to Golgi vesicle-mediated transport"/>
    <property type="evidence" value="ECO:0007669"/>
    <property type="project" value="TreeGrafter"/>
</dbReference>
<keyword evidence="8" id="KW-0653">Protein transport</keyword>
<sequence length="396" mass="43132">MRVCHTLHQLSSFPVYSCAFLSSDELVLGGGGGQSRTGVKNKLRLYKAIAHKSLEQLDELELDKGEDLPMSMAAWPETKRVVCGINSSEEALKITSNQNCRRYALEDNKLAFETSANTLAVNTEDDDYQKVTVLSPDGSLVAVAGKHDLALLQFPSLEPVADPVHLEKGEIYDAAFSPTHLVLVTTVNLLVYALPAPSPASTSEKAAGKQRASALELVQQVDRPNLPGKDAGSSFRAARFHPQNPNILYTVINTVPPRTRTKNSPRRAFICKWDTNKWKVTNKRQVSDKGLTCFDVSANGKFVAYGTGDHTLGILDTQTLAPLSTILKAHELPPTVVRFNITSDLLVSGSADNTIRLVSVPDNLTAASWSSWIIVVVTLLVIIFAVIAQQMHLAAY</sequence>
<keyword evidence="4 11" id="KW-0812">Transmembrane</keyword>
<evidence type="ECO:0000256" key="5">
    <source>
        <dbReference type="ARBA" id="ARBA00022737"/>
    </source>
</evidence>
<dbReference type="PANTHER" id="PTHR23284:SF0">
    <property type="entry name" value="PROLACTIN REGULATORY ELEMENT-BINDING PROTEIN"/>
    <property type="match status" value="1"/>
</dbReference>
<dbReference type="SMART" id="SM00320">
    <property type="entry name" value="WD40"/>
    <property type="match status" value="3"/>
</dbReference>
<dbReference type="PANTHER" id="PTHR23284">
    <property type="entry name" value="PROLACTIN REGULATORY ELEMENT BINDING PROTEIN"/>
    <property type="match status" value="1"/>
</dbReference>